<feature type="compositionally biased region" description="Basic residues" evidence="1">
    <location>
        <begin position="931"/>
        <end position="941"/>
    </location>
</feature>
<feature type="region of interest" description="Disordered" evidence="1">
    <location>
        <begin position="696"/>
        <end position="1004"/>
    </location>
</feature>
<feature type="region of interest" description="Disordered" evidence="1">
    <location>
        <begin position="1102"/>
        <end position="1138"/>
    </location>
</feature>
<evidence type="ECO:0000256" key="1">
    <source>
        <dbReference type="SAM" id="MobiDB-lite"/>
    </source>
</evidence>
<reference evidence="3" key="1">
    <citation type="submission" date="2021-12" db="EMBL/GenBank/DDBJ databases">
        <authorList>
            <person name="King R."/>
        </authorList>
    </citation>
    <scope>NUCLEOTIDE SEQUENCE</scope>
</reference>
<dbReference type="CDD" id="cd00136">
    <property type="entry name" value="PDZ_canonical"/>
    <property type="match status" value="1"/>
</dbReference>
<feature type="compositionally biased region" description="Polar residues" evidence="1">
    <location>
        <begin position="721"/>
        <end position="734"/>
    </location>
</feature>
<dbReference type="SUPFAM" id="SSF50156">
    <property type="entry name" value="PDZ domain-like"/>
    <property type="match status" value="1"/>
</dbReference>
<feature type="compositionally biased region" description="Low complexity" evidence="1">
    <location>
        <begin position="787"/>
        <end position="796"/>
    </location>
</feature>
<feature type="compositionally biased region" description="Basic and acidic residues" evidence="1">
    <location>
        <begin position="819"/>
        <end position="835"/>
    </location>
</feature>
<feature type="compositionally biased region" description="Polar residues" evidence="1">
    <location>
        <begin position="752"/>
        <end position="786"/>
    </location>
</feature>
<feature type="compositionally biased region" description="Basic and acidic residues" evidence="1">
    <location>
        <begin position="1114"/>
        <end position="1129"/>
    </location>
</feature>
<name>A0A9P0G1S1_BEMTA</name>
<feature type="compositionally biased region" description="Polar residues" evidence="1">
    <location>
        <begin position="986"/>
        <end position="999"/>
    </location>
</feature>
<dbReference type="InterPro" id="IPR001478">
    <property type="entry name" value="PDZ"/>
</dbReference>
<proteinExistence type="predicted"/>
<feature type="compositionally biased region" description="Acidic residues" evidence="1">
    <location>
        <begin position="471"/>
        <end position="483"/>
    </location>
</feature>
<evidence type="ECO:0000313" key="3">
    <source>
        <dbReference type="EMBL" id="CAH0768390.1"/>
    </source>
</evidence>
<evidence type="ECO:0000259" key="2">
    <source>
        <dbReference type="PROSITE" id="PS50106"/>
    </source>
</evidence>
<organism evidence="3 4">
    <name type="scientific">Bemisia tabaci</name>
    <name type="common">Sweetpotato whitefly</name>
    <name type="synonym">Aleurodes tabaci</name>
    <dbReference type="NCBI Taxonomy" id="7038"/>
    <lineage>
        <taxon>Eukaryota</taxon>
        <taxon>Metazoa</taxon>
        <taxon>Ecdysozoa</taxon>
        <taxon>Arthropoda</taxon>
        <taxon>Hexapoda</taxon>
        <taxon>Insecta</taxon>
        <taxon>Pterygota</taxon>
        <taxon>Neoptera</taxon>
        <taxon>Paraneoptera</taxon>
        <taxon>Hemiptera</taxon>
        <taxon>Sternorrhyncha</taxon>
        <taxon>Aleyrodoidea</taxon>
        <taxon>Aleyrodidae</taxon>
        <taxon>Aleyrodinae</taxon>
        <taxon>Bemisia</taxon>
    </lineage>
</organism>
<dbReference type="EMBL" id="OU963864">
    <property type="protein sequence ID" value="CAH0768390.1"/>
    <property type="molecule type" value="Genomic_DNA"/>
</dbReference>
<dbReference type="PANTHER" id="PTHR47644">
    <property type="entry name" value="AGAP008221-PA"/>
    <property type="match status" value="1"/>
</dbReference>
<feature type="compositionally biased region" description="Basic and acidic residues" evidence="1">
    <location>
        <begin position="391"/>
        <end position="408"/>
    </location>
</feature>
<dbReference type="InterPro" id="IPR036034">
    <property type="entry name" value="PDZ_sf"/>
</dbReference>
<evidence type="ECO:0000313" key="4">
    <source>
        <dbReference type="Proteomes" id="UP001152759"/>
    </source>
</evidence>
<feature type="compositionally biased region" description="Basic and acidic residues" evidence="1">
    <location>
        <begin position="492"/>
        <end position="505"/>
    </location>
</feature>
<feature type="compositionally biased region" description="Pro residues" evidence="1">
    <location>
        <begin position="239"/>
        <end position="258"/>
    </location>
</feature>
<feature type="compositionally biased region" description="Polar residues" evidence="1">
    <location>
        <begin position="873"/>
        <end position="882"/>
    </location>
</feature>
<dbReference type="SMART" id="SM00228">
    <property type="entry name" value="PDZ"/>
    <property type="match status" value="1"/>
</dbReference>
<dbReference type="PANTHER" id="PTHR47644:SF1">
    <property type="entry name" value="PDZ DOMAIN-CONTAINING PROTEIN"/>
    <property type="match status" value="1"/>
</dbReference>
<protein>
    <recommendedName>
        <fullName evidence="2">PDZ domain-containing protein</fullName>
    </recommendedName>
</protein>
<dbReference type="PROSITE" id="PS50106">
    <property type="entry name" value="PDZ"/>
    <property type="match status" value="1"/>
</dbReference>
<keyword evidence="4" id="KW-1185">Reference proteome</keyword>
<feature type="domain" description="PDZ" evidence="2">
    <location>
        <begin position="1246"/>
        <end position="1308"/>
    </location>
</feature>
<feature type="region of interest" description="Disordered" evidence="1">
    <location>
        <begin position="239"/>
        <end position="259"/>
    </location>
</feature>
<feature type="compositionally biased region" description="Basic and acidic residues" evidence="1">
    <location>
        <begin position="451"/>
        <end position="470"/>
    </location>
</feature>
<sequence>MLMRDPINETCNHVSTQADICGYEPVTYESEDEGSSRRNYFSRRNKIDTSTYSKEDIKEQYCINDKQLSVLEHVHESSSFFGCLSSYQDSSCRTRSPSLLSVCVRRRVPSDENLHDLCRQPPIPRWPRRFVHLPAYPHYHYPPFQDCTFFAHKPPSLYSDPNYYWVTDEEIIRMERPVHSVCSEDFSGSGYDSYPRRSKRKPHFMSYSSEYLHGGGSAGGGGVRLESCTPCPPCPAHSPLPPPPPPPPPLPPSQPIVQPPRQKHVSFARSPTLTSFEDLSSTAITNNTTCSQERLIDCKKLDSPKDSPKTIVSEKIKRAPMKTQATQTEACLGRKPRPASHLMLSPRLVQRVHMVSQGAQTNGQLNGDRGVGRRLLKSYSEVGGRFSLTESKQELHEPLQRTQSEEPPKSPYTMDDDTMGPEIFIDFEPQETRRRRGLEKTLSEGQILGEKPSKPERETTMSDGEFRYEETETETETDPELEPETGVGSRLGPDRVLEEVAHKLETSPSNSSNLDQDQSVSSAPTKRLMMADSLEEEFHENLIYGGLFMKREVSSGDRERLEELELEMEPDKLSPAATGSGVTGGLKASSPFVSSDSLKDHSDSIWNESQTTVLHDSDNNGGCTNVSLSDISSSLTPATRRRHRLILQHQQRSSIDTEALETEDFELESKVCQPVSTCIQPVVPSVAVTTPTYAHTLSSVSSSVHSKRPKDQGSTSKRKSVQTPKASDGDQQTPLSRSSSSELLDRVEQSRTNDVSETSTVTEEYATATENNSATPSGRASLTGPVSSVESASSKHSLSHDDGFKDQQQGSHQLPSAIAEEKPSLEDSKRCKSPDAESSSSGRGWPEEDGRRSRKALKVRPSPHGEQEVPKSSRPQTFSFQYRSGVPNEENADPPQIAKTSPEDSIHKRAIIGNGVEDHSSDESASECACGRRRFSRRKTNCSRSPLSHTRPKKRQQGLPKTVSLVADGNRSVPRIKTPTALSPGHGTSKSLGDSPTSLHTDKDSISLASAASIESIRLSSPRSADSVFYSPEHHSCHHCGKQIDSQTPDTNFCQTKVKSKSAEMDIVKPPAGFADSPQSHQRLTFQTRLFKKNEKTRFRSEERCFNKRHRAEKTRAKSEERVKEKSTEKQSLTTRSTDASIEELRLSPFGDSKEELSGVYKGLYCESSWVFVSDTSEFPAFQKADSRDEDDQKEPDRVNYTEAFESEREFRKKYQGITQRMFHRKASLEMYKRMASAKKVESDKKLLVKRISTGEFGFRIHGSRPVVVSAIEPNTPAETSGLEVGDVILSINKTCVLDATHSEVVSLAHSGMREVGRILICKRWAKRKKTISQLKRVSLLVKICIFYAKNT</sequence>
<dbReference type="Proteomes" id="UP001152759">
    <property type="component" value="Chromosome 3"/>
</dbReference>
<dbReference type="Gene3D" id="2.30.42.10">
    <property type="match status" value="1"/>
</dbReference>
<dbReference type="Pfam" id="PF00595">
    <property type="entry name" value="PDZ"/>
    <property type="match status" value="1"/>
</dbReference>
<gene>
    <name evidence="3" type="ORF">BEMITA_LOCUS5536</name>
</gene>
<feature type="region of interest" description="Disordered" evidence="1">
    <location>
        <begin position="387"/>
        <end position="523"/>
    </location>
</feature>
<feature type="compositionally biased region" description="Polar residues" evidence="1">
    <location>
        <begin position="506"/>
        <end position="523"/>
    </location>
</feature>
<accession>A0A9P0G1S1</accession>